<comment type="caution">
    <text evidence="3">The sequence shown here is derived from an EMBL/GenBank/DDBJ whole genome shotgun (WGS) entry which is preliminary data.</text>
</comment>
<gene>
    <name evidence="3" type="ORF">C7446_1217</name>
</gene>
<evidence type="ECO:0000256" key="1">
    <source>
        <dbReference type="SAM" id="MobiDB-lite"/>
    </source>
</evidence>
<evidence type="ECO:0008006" key="5">
    <source>
        <dbReference type="Google" id="ProtNLM"/>
    </source>
</evidence>
<organism evidence="3 4">
    <name type="scientific">Kushneria sinocarnis</name>
    <dbReference type="NCBI Taxonomy" id="595502"/>
    <lineage>
        <taxon>Bacteria</taxon>
        <taxon>Pseudomonadati</taxon>
        <taxon>Pseudomonadota</taxon>
        <taxon>Gammaproteobacteria</taxon>
        <taxon>Oceanospirillales</taxon>
        <taxon>Halomonadaceae</taxon>
        <taxon>Kushneria</taxon>
    </lineage>
</organism>
<feature type="compositionally biased region" description="Polar residues" evidence="1">
    <location>
        <begin position="202"/>
        <end position="218"/>
    </location>
</feature>
<dbReference type="AlphaFoldDB" id="A0A420WYL5"/>
<evidence type="ECO:0000313" key="4">
    <source>
        <dbReference type="Proteomes" id="UP000281975"/>
    </source>
</evidence>
<reference evidence="3 4" key="1">
    <citation type="submission" date="2018-10" db="EMBL/GenBank/DDBJ databases">
        <title>Genomic Encyclopedia of Type Strains, Phase IV (KMG-IV): sequencing the most valuable type-strain genomes for metagenomic binning, comparative biology and taxonomic classification.</title>
        <authorList>
            <person name="Goeker M."/>
        </authorList>
    </citation>
    <scope>NUCLEOTIDE SEQUENCE [LARGE SCALE GENOMIC DNA]</scope>
    <source>
        <strain evidence="3 4">DSM 23229</strain>
    </source>
</reference>
<proteinExistence type="predicted"/>
<dbReference type="EMBL" id="RBIN01000003">
    <property type="protein sequence ID" value="RKR06278.1"/>
    <property type="molecule type" value="Genomic_DNA"/>
</dbReference>
<feature type="signal peptide" evidence="2">
    <location>
        <begin position="1"/>
        <end position="26"/>
    </location>
</feature>
<protein>
    <recommendedName>
        <fullName evidence="5">Lipoprotein</fullName>
    </recommendedName>
</protein>
<evidence type="ECO:0000256" key="2">
    <source>
        <dbReference type="SAM" id="SignalP"/>
    </source>
</evidence>
<feature type="region of interest" description="Disordered" evidence="1">
    <location>
        <begin position="179"/>
        <end position="242"/>
    </location>
</feature>
<dbReference type="PROSITE" id="PS51257">
    <property type="entry name" value="PROKAR_LIPOPROTEIN"/>
    <property type="match status" value="1"/>
</dbReference>
<evidence type="ECO:0000313" key="3">
    <source>
        <dbReference type="EMBL" id="RKR06278.1"/>
    </source>
</evidence>
<keyword evidence="2" id="KW-0732">Signal</keyword>
<feature type="compositionally biased region" description="Basic and acidic residues" evidence="1">
    <location>
        <begin position="232"/>
        <end position="242"/>
    </location>
</feature>
<feature type="chain" id="PRO_5019324109" description="Lipoprotein" evidence="2">
    <location>
        <begin position="27"/>
        <end position="242"/>
    </location>
</feature>
<dbReference type="OrthoDB" id="6184112at2"/>
<keyword evidence="4" id="KW-1185">Reference proteome</keyword>
<name>A0A420WYL5_9GAMM</name>
<dbReference type="Proteomes" id="UP000281975">
    <property type="component" value="Unassembled WGS sequence"/>
</dbReference>
<accession>A0A420WYL5</accession>
<sequence length="242" mass="25876">MKKIAWSVAAATLLSACSTAPQHVLAPEVVSHDSINPVQAESGSYIGSVWFRKPWTKVEQSQLQQCMQTSVEHRRITVAPLELAGEIDAANTGSQPVSEENSQGSTVMTGVAKGSQPPVAFRLKLQLGSTSNYYYFDRIGRASGGEAFSPVGAWDTAAPMQTWQVLQQTADDIQSCLYRHASNSPSPDNDIVEHQPPLDATSDLNLPINNGSVNSTDDISPGGLGSEPGRNGNDRMDEPLAP</sequence>